<feature type="compositionally biased region" description="Polar residues" evidence="9">
    <location>
        <begin position="480"/>
        <end position="494"/>
    </location>
</feature>
<evidence type="ECO:0000259" key="10">
    <source>
        <dbReference type="PROSITE" id="PS51044"/>
    </source>
</evidence>
<dbReference type="GO" id="GO:0061665">
    <property type="term" value="F:SUMO ligase activity"/>
    <property type="evidence" value="ECO:0007669"/>
    <property type="project" value="TreeGrafter"/>
</dbReference>
<evidence type="ECO:0000256" key="6">
    <source>
        <dbReference type="ARBA" id="ARBA00022786"/>
    </source>
</evidence>
<feature type="domain" description="PINIT" evidence="11">
    <location>
        <begin position="112"/>
        <end position="264"/>
    </location>
</feature>
<dbReference type="InterPro" id="IPR003034">
    <property type="entry name" value="SAP_dom"/>
</dbReference>
<dbReference type="UniPathway" id="UPA00886"/>
<dbReference type="InterPro" id="IPR038654">
    <property type="entry name" value="PINIT_sf"/>
</dbReference>
<keyword evidence="4" id="KW-0479">Metal-binding</keyword>
<evidence type="ECO:0000259" key="11">
    <source>
        <dbReference type="PROSITE" id="PS51466"/>
    </source>
</evidence>
<dbReference type="GO" id="GO:0000785">
    <property type="term" value="C:chromatin"/>
    <property type="evidence" value="ECO:0007669"/>
    <property type="project" value="TreeGrafter"/>
</dbReference>
<dbReference type="InterPro" id="IPR023321">
    <property type="entry name" value="PINIT"/>
</dbReference>
<keyword evidence="12" id="KW-0436">Ligase</keyword>
<dbReference type="PROSITE" id="PS51466">
    <property type="entry name" value="PINIT"/>
    <property type="match status" value="1"/>
</dbReference>
<sequence length="535" mass="59942">MASDGLFNPQPLIARVKMLINLQLKDVLRREKLPVSGAKAALQERVIDQIQLYVSRGDHESYGRLRALINEPKGPPTPSPVQPRTPQSGVPLPPIEPTYTLPNGHPRPPTFPTAMPPRPYTTALQPRFKDSPFYTILEPLTPVVECKVRENTRDQENVKIVFRKDLADRILSDPSLKAMVYCAADPITPYTLADIAFPYQVEIKVNEDEVKANLRGLKNKPGSTRPADITKLLRIRADYSNMMRITYALTQKKFYFIVNLVRQHPVEELVARLKAGRVITKEQVTREMVSKAQDTDIQATSSIMSLKCPISTLRIEVPCRSTICTHNQCYDAPSFLQLQEQAPTWTCPVCYKVVGFEALTIDQYVDDILKATPRSVDQVTIEPNGVWRQTSEDDTRSQPKGGRASSDDDDEDLVEISDMPRVASVKNETPGPMMRTPPDSTRSGSTSARPSLTGQKRRAEVIDLSSDEDDDPPRAPKRQSVANSRPQMNGLTNFPSEPPRRPSYPSSTSFQLPRLMQPNSRATMNPMAPGYRTPQ</sequence>
<evidence type="ECO:0000256" key="5">
    <source>
        <dbReference type="ARBA" id="ARBA00022771"/>
    </source>
</evidence>
<dbReference type="OrthoDB" id="28127at2759"/>
<name>A0A8H3ER41_9LECA</name>
<keyword evidence="13" id="KW-1185">Reference proteome</keyword>
<proteinExistence type="inferred from homology"/>
<dbReference type="GO" id="GO:0016874">
    <property type="term" value="F:ligase activity"/>
    <property type="evidence" value="ECO:0007669"/>
    <property type="project" value="UniProtKB-KW"/>
</dbReference>
<dbReference type="Gene3D" id="2.60.120.780">
    <property type="entry name" value="PINIT domain"/>
    <property type="match status" value="1"/>
</dbReference>
<comment type="similarity">
    <text evidence="2">Belongs to the PIAS family.</text>
</comment>
<dbReference type="InterPro" id="IPR004181">
    <property type="entry name" value="Znf_MIZ"/>
</dbReference>
<dbReference type="EMBL" id="CAJPDS010000010">
    <property type="protein sequence ID" value="CAF9911861.1"/>
    <property type="molecule type" value="Genomic_DNA"/>
</dbReference>
<dbReference type="GO" id="GO:0008270">
    <property type="term" value="F:zinc ion binding"/>
    <property type="evidence" value="ECO:0007669"/>
    <property type="project" value="UniProtKB-KW"/>
</dbReference>
<evidence type="ECO:0000256" key="2">
    <source>
        <dbReference type="ARBA" id="ARBA00005383"/>
    </source>
</evidence>
<evidence type="ECO:0000313" key="13">
    <source>
        <dbReference type="Proteomes" id="UP000664521"/>
    </source>
</evidence>
<accession>A0A8H3ER41</accession>
<dbReference type="Proteomes" id="UP000664521">
    <property type="component" value="Unassembled WGS sequence"/>
</dbReference>
<dbReference type="InterPro" id="IPR013083">
    <property type="entry name" value="Znf_RING/FYVE/PHD"/>
</dbReference>
<comment type="pathway">
    <text evidence="1">Protein modification; protein sumoylation.</text>
</comment>
<dbReference type="Pfam" id="PF14324">
    <property type="entry name" value="PINIT"/>
    <property type="match status" value="1"/>
</dbReference>
<evidence type="ECO:0000256" key="3">
    <source>
        <dbReference type="ARBA" id="ARBA00022679"/>
    </source>
</evidence>
<evidence type="ECO:0000256" key="8">
    <source>
        <dbReference type="PROSITE-ProRule" id="PRU00452"/>
    </source>
</evidence>
<feature type="region of interest" description="Disordered" evidence="9">
    <location>
        <begin position="380"/>
        <end position="535"/>
    </location>
</feature>
<protein>
    <submittedName>
        <fullName evidence="12">SUMO ligase siz1</fullName>
    </submittedName>
</protein>
<keyword evidence="6" id="KW-0833">Ubl conjugation pathway</keyword>
<dbReference type="PANTHER" id="PTHR10782">
    <property type="entry name" value="ZINC FINGER MIZ DOMAIN-CONTAINING PROTEIN"/>
    <property type="match status" value="1"/>
</dbReference>
<keyword evidence="7" id="KW-0862">Zinc</keyword>
<organism evidence="12 13">
    <name type="scientific">Heterodermia speciosa</name>
    <dbReference type="NCBI Taxonomy" id="116794"/>
    <lineage>
        <taxon>Eukaryota</taxon>
        <taxon>Fungi</taxon>
        <taxon>Dikarya</taxon>
        <taxon>Ascomycota</taxon>
        <taxon>Pezizomycotina</taxon>
        <taxon>Lecanoromycetes</taxon>
        <taxon>OSLEUM clade</taxon>
        <taxon>Lecanoromycetidae</taxon>
        <taxon>Caliciales</taxon>
        <taxon>Physciaceae</taxon>
        <taxon>Heterodermia</taxon>
    </lineage>
</organism>
<dbReference type="GO" id="GO:0016925">
    <property type="term" value="P:protein sumoylation"/>
    <property type="evidence" value="ECO:0007669"/>
    <property type="project" value="UniProtKB-UniPathway"/>
</dbReference>
<evidence type="ECO:0000256" key="4">
    <source>
        <dbReference type="ARBA" id="ARBA00022723"/>
    </source>
</evidence>
<evidence type="ECO:0000256" key="1">
    <source>
        <dbReference type="ARBA" id="ARBA00004718"/>
    </source>
</evidence>
<comment type="caution">
    <text evidence="12">The sequence shown here is derived from an EMBL/GenBank/DDBJ whole genome shotgun (WGS) entry which is preliminary data.</text>
</comment>
<evidence type="ECO:0000256" key="7">
    <source>
        <dbReference type="ARBA" id="ARBA00022833"/>
    </source>
</evidence>
<dbReference type="PROSITE" id="PS51044">
    <property type="entry name" value="ZF_SP_RING"/>
    <property type="match status" value="1"/>
</dbReference>
<evidence type="ECO:0000256" key="9">
    <source>
        <dbReference type="SAM" id="MobiDB-lite"/>
    </source>
</evidence>
<dbReference type="Gene3D" id="3.30.40.10">
    <property type="entry name" value="Zinc/RING finger domain, C3HC4 (zinc finger)"/>
    <property type="match status" value="1"/>
</dbReference>
<reference evidence="12" key="1">
    <citation type="submission" date="2021-03" db="EMBL/GenBank/DDBJ databases">
        <authorList>
            <person name="Tagirdzhanova G."/>
        </authorList>
    </citation>
    <scope>NUCLEOTIDE SEQUENCE</scope>
</reference>
<feature type="compositionally biased region" description="Polar residues" evidence="9">
    <location>
        <begin position="438"/>
        <end position="454"/>
    </location>
</feature>
<feature type="domain" description="SP-RING-type" evidence="10">
    <location>
        <begin position="293"/>
        <end position="378"/>
    </location>
</feature>
<dbReference type="Pfam" id="PF02891">
    <property type="entry name" value="zf-MIZ"/>
    <property type="match status" value="1"/>
</dbReference>
<dbReference type="AlphaFoldDB" id="A0A8H3ER41"/>
<keyword evidence="3" id="KW-0808">Transferase</keyword>
<keyword evidence="5 8" id="KW-0863">Zinc-finger</keyword>
<gene>
    <name evidence="12" type="primary">SIZ1</name>
    <name evidence="12" type="ORF">HETSPECPRED_000469</name>
</gene>
<evidence type="ECO:0000313" key="12">
    <source>
        <dbReference type="EMBL" id="CAF9911861.1"/>
    </source>
</evidence>
<dbReference type="SMART" id="SM00513">
    <property type="entry name" value="SAP"/>
    <property type="match status" value="1"/>
</dbReference>
<dbReference type="PANTHER" id="PTHR10782:SF100">
    <property type="entry name" value="LIGASE SIZA, PUTATIVE (AFU_ORTHOLOGUE AFUA_6G05240)-RELATED"/>
    <property type="match status" value="1"/>
</dbReference>